<evidence type="ECO:0000313" key="3">
    <source>
        <dbReference type="EMBL" id="KAJ4492205.1"/>
    </source>
</evidence>
<dbReference type="EMBL" id="JANVFS010000005">
    <property type="protein sequence ID" value="KAJ4492205.1"/>
    <property type="molecule type" value="Genomic_DNA"/>
</dbReference>
<evidence type="ECO:0000313" key="4">
    <source>
        <dbReference type="Proteomes" id="UP001150238"/>
    </source>
</evidence>
<feature type="chain" id="PRO_5040929578" evidence="2">
    <location>
        <begin position="27"/>
        <end position="229"/>
    </location>
</feature>
<keyword evidence="2" id="KW-0732">Signal</keyword>
<dbReference type="Proteomes" id="UP001150238">
    <property type="component" value="Unassembled WGS sequence"/>
</dbReference>
<accession>A0A9W9DZC1</accession>
<feature type="signal peptide" evidence="2">
    <location>
        <begin position="1"/>
        <end position="26"/>
    </location>
</feature>
<name>A0A9W9DZC1_9AGAR</name>
<organism evidence="3 4">
    <name type="scientific">Lentinula lateritia</name>
    <dbReference type="NCBI Taxonomy" id="40482"/>
    <lineage>
        <taxon>Eukaryota</taxon>
        <taxon>Fungi</taxon>
        <taxon>Dikarya</taxon>
        <taxon>Basidiomycota</taxon>
        <taxon>Agaricomycotina</taxon>
        <taxon>Agaricomycetes</taxon>
        <taxon>Agaricomycetidae</taxon>
        <taxon>Agaricales</taxon>
        <taxon>Marasmiineae</taxon>
        <taxon>Omphalotaceae</taxon>
        <taxon>Lentinula</taxon>
    </lineage>
</organism>
<evidence type="ECO:0000256" key="2">
    <source>
        <dbReference type="SAM" id="SignalP"/>
    </source>
</evidence>
<gene>
    <name evidence="3" type="ORF">C8J55DRAFT_255075</name>
</gene>
<protein>
    <submittedName>
        <fullName evidence="3">Uncharacterized protein</fullName>
    </submittedName>
</protein>
<dbReference type="AlphaFoldDB" id="A0A9W9DZC1"/>
<feature type="region of interest" description="Disordered" evidence="1">
    <location>
        <begin position="46"/>
        <end position="73"/>
    </location>
</feature>
<comment type="caution">
    <text evidence="3">The sequence shown here is derived from an EMBL/GenBank/DDBJ whole genome shotgun (WGS) entry which is preliminary data.</text>
</comment>
<sequence length="229" mass="26214">MPSFRSLLLHLLALCIISSTVPNVVASPIALQGGLLEARGVAPSSQAVNAAPDAGPSSNNESWHDHQDDTEDPDPEFIQVPLRIWRTKNADFKKWIDPTRAVAKGEHWWLCIGKWCYRADSQPTNLRSEVMKDANFLVVDMKLVSDKKDLQNLEKSFSIGCITFYSLEHKNWILRPVQKDKYTHEQTNLEFVEWEIPRWKDANTDSRSDFTNKKFKDLLAQMKAKKNFG</sequence>
<reference evidence="3" key="1">
    <citation type="submission" date="2022-08" db="EMBL/GenBank/DDBJ databases">
        <authorList>
            <consortium name="DOE Joint Genome Institute"/>
            <person name="Min B."/>
            <person name="Riley R."/>
            <person name="Sierra-Patev S."/>
            <person name="Naranjo-Ortiz M."/>
            <person name="Looney B."/>
            <person name="Konkel Z."/>
            <person name="Slot J.C."/>
            <person name="Sakamoto Y."/>
            <person name="Steenwyk J.L."/>
            <person name="Rokas A."/>
            <person name="Carro J."/>
            <person name="Camarero S."/>
            <person name="Ferreira P."/>
            <person name="Molpeceres G."/>
            <person name="Ruiz-Duenas F.J."/>
            <person name="Serrano A."/>
            <person name="Henrissat B."/>
            <person name="Drula E."/>
            <person name="Hughes K.W."/>
            <person name="Mata J.L."/>
            <person name="Ishikawa N.K."/>
            <person name="Vargas-Isla R."/>
            <person name="Ushijima S."/>
            <person name="Smith C.A."/>
            <person name="Ahrendt S."/>
            <person name="Andreopoulos W."/>
            <person name="He G."/>
            <person name="Labutti K."/>
            <person name="Lipzen A."/>
            <person name="Ng V."/>
            <person name="Sandor L."/>
            <person name="Barry K."/>
            <person name="Martinez A.T."/>
            <person name="Xiao Y."/>
            <person name="Gibbons J.G."/>
            <person name="Terashima K."/>
            <person name="Hibbett D.S."/>
            <person name="Grigoriev I.V."/>
        </authorList>
    </citation>
    <scope>NUCLEOTIDE SEQUENCE</scope>
    <source>
        <strain evidence="3">Sp2 HRB7682 ss15</strain>
    </source>
</reference>
<reference evidence="3" key="2">
    <citation type="journal article" date="2023" name="Proc. Natl. Acad. Sci. U.S.A.">
        <title>A global phylogenomic analysis of the shiitake genus Lentinula.</title>
        <authorList>
            <person name="Sierra-Patev S."/>
            <person name="Min B."/>
            <person name="Naranjo-Ortiz M."/>
            <person name="Looney B."/>
            <person name="Konkel Z."/>
            <person name="Slot J.C."/>
            <person name="Sakamoto Y."/>
            <person name="Steenwyk J.L."/>
            <person name="Rokas A."/>
            <person name="Carro J."/>
            <person name="Camarero S."/>
            <person name="Ferreira P."/>
            <person name="Molpeceres G."/>
            <person name="Ruiz-Duenas F.J."/>
            <person name="Serrano A."/>
            <person name="Henrissat B."/>
            <person name="Drula E."/>
            <person name="Hughes K.W."/>
            <person name="Mata J.L."/>
            <person name="Ishikawa N.K."/>
            <person name="Vargas-Isla R."/>
            <person name="Ushijima S."/>
            <person name="Smith C.A."/>
            <person name="Donoghue J."/>
            <person name="Ahrendt S."/>
            <person name="Andreopoulos W."/>
            <person name="He G."/>
            <person name="LaButti K."/>
            <person name="Lipzen A."/>
            <person name="Ng V."/>
            <person name="Riley R."/>
            <person name="Sandor L."/>
            <person name="Barry K."/>
            <person name="Martinez A.T."/>
            <person name="Xiao Y."/>
            <person name="Gibbons J.G."/>
            <person name="Terashima K."/>
            <person name="Grigoriev I.V."/>
            <person name="Hibbett D."/>
        </authorList>
    </citation>
    <scope>NUCLEOTIDE SEQUENCE</scope>
    <source>
        <strain evidence="3">Sp2 HRB7682 ss15</strain>
    </source>
</reference>
<proteinExistence type="predicted"/>
<evidence type="ECO:0000256" key="1">
    <source>
        <dbReference type="SAM" id="MobiDB-lite"/>
    </source>
</evidence>